<protein>
    <submittedName>
        <fullName evidence="1">Uncharacterized protein</fullName>
    </submittedName>
</protein>
<name>A0A3S5BXV6_9PLAT</name>
<dbReference type="EMBL" id="CAAALY010062995">
    <property type="protein sequence ID" value="VEL23637.1"/>
    <property type="molecule type" value="Genomic_DNA"/>
</dbReference>
<sequence>MSFDDFGRSPRGNWFSQFIQAGVVVSKPPERLLQQFREDSLVVCYNMQLFCHLLLISTNKLLVGSMHA</sequence>
<dbReference type="AlphaFoldDB" id="A0A3S5BXV6"/>
<dbReference type="Proteomes" id="UP000784294">
    <property type="component" value="Unassembled WGS sequence"/>
</dbReference>
<reference evidence="1" key="1">
    <citation type="submission" date="2018-11" db="EMBL/GenBank/DDBJ databases">
        <authorList>
            <consortium name="Pathogen Informatics"/>
        </authorList>
    </citation>
    <scope>NUCLEOTIDE SEQUENCE</scope>
</reference>
<proteinExistence type="predicted"/>
<organism evidence="1 2">
    <name type="scientific">Protopolystoma xenopodis</name>
    <dbReference type="NCBI Taxonomy" id="117903"/>
    <lineage>
        <taxon>Eukaryota</taxon>
        <taxon>Metazoa</taxon>
        <taxon>Spiralia</taxon>
        <taxon>Lophotrochozoa</taxon>
        <taxon>Platyhelminthes</taxon>
        <taxon>Monogenea</taxon>
        <taxon>Polyopisthocotylea</taxon>
        <taxon>Polystomatidea</taxon>
        <taxon>Polystomatidae</taxon>
        <taxon>Protopolystoma</taxon>
    </lineage>
</organism>
<accession>A0A3S5BXV6</accession>
<gene>
    <name evidence="1" type="ORF">PXEA_LOCUS17077</name>
</gene>
<keyword evidence="2" id="KW-1185">Reference proteome</keyword>
<evidence type="ECO:0000313" key="1">
    <source>
        <dbReference type="EMBL" id="VEL23637.1"/>
    </source>
</evidence>
<evidence type="ECO:0000313" key="2">
    <source>
        <dbReference type="Proteomes" id="UP000784294"/>
    </source>
</evidence>
<comment type="caution">
    <text evidence="1">The sequence shown here is derived from an EMBL/GenBank/DDBJ whole genome shotgun (WGS) entry which is preliminary data.</text>
</comment>